<evidence type="ECO:0000313" key="2">
    <source>
        <dbReference type="EMBL" id="AKU79387.1"/>
    </source>
</evidence>
<sequence>MRTKQKYKKIFFISLILTFVLSIFITIIIFIVNSNKSYISSSPEIENKEPDEKDKKDFKSDNLTIGFNTAQNIYILQRNKDNYYFHFNNFKYFFLLEFYKLGPISSNVNFQFSLDDENNTRSINVIYKLDLKDYYWLFKIN</sequence>
<dbReference type="AlphaFoldDB" id="A0A0K1P643"/>
<accession>A0A0K1P643</accession>
<dbReference type="KEGG" id="stur:STURON_00141"/>
<keyword evidence="1" id="KW-1133">Transmembrane helix</keyword>
<evidence type="ECO:0000313" key="3">
    <source>
        <dbReference type="Proteomes" id="UP000067243"/>
    </source>
</evidence>
<dbReference type="Proteomes" id="UP000067243">
    <property type="component" value="Chromosome"/>
</dbReference>
<organism evidence="2 3">
    <name type="scientific">Spiroplasma turonicum</name>
    <dbReference type="NCBI Taxonomy" id="216946"/>
    <lineage>
        <taxon>Bacteria</taxon>
        <taxon>Bacillati</taxon>
        <taxon>Mycoplasmatota</taxon>
        <taxon>Mollicutes</taxon>
        <taxon>Entomoplasmatales</taxon>
        <taxon>Spiroplasmataceae</taxon>
        <taxon>Spiroplasma</taxon>
    </lineage>
</organism>
<keyword evidence="1" id="KW-0812">Transmembrane</keyword>
<dbReference type="EMBL" id="CP012328">
    <property type="protein sequence ID" value="AKU79387.1"/>
    <property type="molecule type" value="Genomic_DNA"/>
</dbReference>
<feature type="transmembrane region" description="Helical" evidence="1">
    <location>
        <begin position="12"/>
        <end position="32"/>
    </location>
</feature>
<name>A0A0K1P643_9MOLU</name>
<dbReference type="STRING" id="216946.STURO_v1c01390"/>
<dbReference type="RefSeq" id="WP_075047993.1">
    <property type="nucleotide sequence ID" value="NZ_CP012328.1"/>
</dbReference>
<keyword evidence="3" id="KW-1185">Reference proteome</keyword>
<protein>
    <submittedName>
        <fullName evidence="2">Uncharacterized protein</fullName>
    </submittedName>
</protein>
<reference evidence="2 3" key="1">
    <citation type="journal article" date="2015" name="Genome Announc.">
        <title>Complete Genome Sequence of Spiroplasma turonicum Strain Tab4cT, a Parasite of a Horse Fly, Haematopota sp. (Diptera: Tabanidae).</title>
        <authorList>
            <person name="Davis R.E."/>
            <person name="Shao J."/>
            <person name="Zhao Y."/>
            <person name="Gasparich G.E."/>
            <person name="Gaynor B.J."/>
            <person name="Donofrio N."/>
        </authorList>
    </citation>
    <scope>NUCLEOTIDE SEQUENCE [LARGE SCALE GENOMIC DNA]</scope>
    <source>
        <strain evidence="2 3">Tab4c</strain>
    </source>
</reference>
<dbReference type="PATRIC" id="fig|216946.3.peg.139"/>
<keyword evidence="1" id="KW-0472">Membrane</keyword>
<gene>
    <name evidence="2" type="ORF">STURON_00141</name>
</gene>
<proteinExistence type="predicted"/>
<evidence type="ECO:0000256" key="1">
    <source>
        <dbReference type="SAM" id="Phobius"/>
    </source>
</evidence>